<keyword evidence="4" id="KW-0732">Signal</keyword>
<reference evidence="6 7" key="1">
    <citation type="submission" date="2024-01" db="EMBL/GenBank/DDBJ databases">
        <title>Hyphobacterium bacterium isolated from marine sediment.</title>
        <authorList>
            <person name="Zhao S."/>
        </authorList>
    </citation>
    <scope>NUCLEOTIDE SEQUENCE [LARGE SCALE GENOMIC DNA]</scope>
    <source>
        <strain evidence="6 7">Y60-23</strain>
    </source>
</reference>
<keyword evidence="3" id="KW-0378">Hydrolase</keyword>
<dbReference type="PANTHER" id="PTHR12302">
    <property type="entry name" value="EBNA2 BINDING PROTEIN P100"/>
    <property type="match status" value="1"/>
</dbReference>
<evidence type="ECO:0000256" key="1">
    <source>
        <dbReference type="ARBA" id="ARBA00022722"/>
    </source>
</evidence>
<sequence length="258" mass="27943">MVRSLFYGFAALFAILAGPVLAQDRVAGERGEVVDVTASGGLIVVTDGGERLNVRIAGIRQPDEGEPLHAEANDALRRLAAGQDVALSYEGELRRDRYERAVAFVAFPGGRDLATSLVTEGWAMVYTTPEARSGAANLLALEQAARDAGLGLWADPAYGVRSADPNTLALYLDSVQIVEGRVISVGETRDRIYLNFGFDYRSDFTVSIAVGDTDGFLDAGIDLADMQDRIVRVRGWLHRRNGPMIVIDHPERLEIVGP</sequence>
<keyword evidence="2" id="KW-0255">Endonuclease</keyword>
<feature type="domain" description="TNase-like" evidence="5">
    <location>
        <begin position="27"/>
        <end position="155"/>
    </location>
</feature>
<dbReference type="PROSITE" id="PS50830">
    <property type="entry name" value="TNASE_3"/>
    <property type="match status" value="1"/>
</dbReference>
<keyword evidence="1" id="KW-0540">Nuclease</keyword>
<comment type="caution">
    <text evidence="6">The sequence shown here is derived from an EMBL/GenBank/DDBJ whole genome shotgun (WGS) entry which is preliminary data.</text>
</comment>
<dbReference type="InterPro" id="IPR016071">
    <property type="entry name" value="Staphylococal_nuclease_OB-fold"/>
</dbReference>
<organism evidence="6 7">
    <name type="scientific">Hyphobacterium marinum</name>
    <dbReference type="NCBI Taxonomy" id="3116574"/>
    <lineage>
        <taxon>Bacteria</taxon>
        <taxon>Pseudomonadati</taxon>
        <taxon>Pseudomonadota</taxon>
        <taxon>Alphaproteobacteria</taxon>
        <taxon>Maricaulales</taxon>
        <taxon>Maricaulaceae</taxon>
        <taxon>Hyphobacterium</taxon>
    </lineage>
</organism>
<dbReference type="SMART" id="SM00318">
    <property type="entry name" value="SNc"/>
    <property type="match status" value="1"/>
</dbReference>
<feature type="signal peptide" evidence="4">
    <location>
        <begin position="1"/>
        <end position="22"/>
    </location>
</feature>
<accession>A0ABU7LXV7</accession>
<dbReference type="InterPro" id="IPR035437">
    <property type="entry name" value="SNase_OB-fold_sf"/>
</dbReference>
<dbReference type="RefSeq" id="WP_330195821.1">
    <property type="nucleotide sequence ID" value="NZ_JAZDRO010000002.1"/>
</dbReference>
<dbReference type="SUPFAM" id="SSF50199">
    <property type="entry name" value="Staphylococcal nuclease"/>
    <property type="match status" value="1"/>
</dbReference>
<evidence type="ECO:0000313" key="7">
    <source>
        <dbReference type="Proteomes" id="UP001310692"/>
    </source>
</evidence>
<dbReference type="PANTHER" id="PTHR12302:SF3">
    <property type="entry name" value="SERINE_THREONINE-PROTEIN KINASE 31"/>
    <property type="match status" value="1"/>
</dbReference>
<evidence type="ECO:0000256" key="4">
    <source>
        <dbReference type="SAM" id="SignalP"/>
    </source>
</evidence>
<name>A0ABU7LXV7_9PROT</name>
<keyword evidence="7" id="KW-1185">Reference proteome</keyword>
<evidence type="ECO:0000256" key="3">
    <source>
        <dbReference type="ARBA" id="ARBA00022801"/>
    </source>
</evidence>
<evidence type="ECO:0000259" key="5">
    <source>
        <dbReference type="PROSITE" id="PS50830"/>
    </source>
</evidence>
<proteinExistence type="predicted"/>
<dbReference type="Gene3D" id="2.40.50.90">
    <property type="match status" value="1"/>
</dbReference>
<dbReference type="Pfam" id="PF00565">
    <property type="entry name" value="SNase"/>
    <property type="match status" value="1"/>
</dbReference>
<evidence type="ECO:0000313" key="6">
    <source>
        <dbReference type="EMBL" id="MEE2566281.1"/>
    </source>
</evidence>
<evidence type="ECO:0000256" key="2">
    <source>
        <dbReference type="ARBA" id="ARBA00022759"/>
    </source>
</evidence>
<gene>
    <name evidence="6" type="ORF">V0U35_06265</name>
</gene>
<dbReference type="Proteomes" id="UP001310692">
    <property type="component" value="Unassembled WGS sequence"/>
</dbReference>
<feature type="chain" id="PRO_5045058191" evidence="4">
    <location>
        <begin position="23"/>
        <end position="258"/>
    </location>
</feature>
<dbReference type="EMBL" id="JAZDRO010000002">
    <property type="protein sequence ID" value="MEE2566281.1"/>
    <property type="molecule type" value="Genomic_DNA"/>
</dbReference>
<protein>
    <submittedName>
        <fullName evidence="6">Thermonuclease family protein</fullName>
    </submittedName>
</protein>